<feature type="chain" id="PRO_5046241309" evidence="1">
    <location>
        <begin position="22"/>
        <end position="231"/>
    </location>
</feature>
<feature type="signal peptide" evidence="1">
    <location>
        <begin position="1"/>
        <end position="21"/>
    </location>
</feature>
<comment type="caution">
    <text evidence="2">The sequence shown here is derived from an EMBL/GenBank/DDBJ whole genome shotgun (WGS) entry which is preliminary data.</text>
</comment>
<evidence type="ECO:0000313" key="3">
    <source>
        <dbReference type="Proteomes" id="UP001595722"/>
    </source>
</evidence>
<name>A0ABV7VV62_9GAMM</name>
<accession>A0ABV7VV62</accession>
<dbReference type="RefSeq" id="WP_376866609.1">
    <property type="nucleotide sequence ID" value="NZ_JBHRYB010000010.1"/>
</dbReference>
<keyword evidence="1" id="KW-0732">Signal</keyword>
<gene>
    <name evidence="2" type="ORF">ACFOMG_10890</name>
</gene>
<keyword evidence="3" id="KW-1185">Reference proteome</keyword>
<dbReference type="EMBL" id="JBHRYB010000010">
    <property type="protein sequence ID" value="MFC3680601.1"/>
    <property type="molecule type" value="Genomic_DNA"/>
</dbReference>
<reference evidence="3" key="1">
    <citation type="journal article" date="2019" name="Int. J. Syst. Evol. Microbiol.">
        <title>The Global Catalogue of Microorganisms (GCM) 10K type strain sequencing project: providing services to taxonomists for standard genome sequencing and annotation.</title>
        <authorList>
            <consortium name="The Broad Institute Genomics Platform"/>
            <consortium name="The Broad Institute Genome Sequencing Center for Infectious Disease"/>
            <person name="Wu L."/>
            <person name="Ma J."/>
        </authorList>
    </citation>
    <scope>NUCLEOTIDE SEQUENCE [LARGE SCALE GENOMIC DNA]</scope>
    <source>
        <strain evidence="3">KCTC 42424</strain>
    </source>
</reference>
<evidence type="ECO:0000256" key="1">
    <source>
        <dbReference type="SAM" id="SignalP"/>
    </source>
</evidence>
<protein>
    <submittedName>
        <fullName evidence="2">Uncharacterized protein</fullName>
    </submittedName>
</protein>
<organism evidence="2 3">
    <name type="scientific">Bacterioplanoides pacificum</name>
    <dbReference type="NCBI Taxonomy" id="1171596"/>
    <lineage>
        <taxon>Bacteria</taxon>
        <taxon>Pseudomonadati</taxon>
        <taxon>Pseudomonadota</taxon>
        <taxon>Gammaproteobacteria</taxon>
        <taxon>Oceanospirillales</taxon>
        <taxon>Oceanospirillaceae</taxon>
        <taxon>Bacterioplanoides</taxon>
    </lineage>
</organism>
<evidence type="ECO:0000313" key="2">
    <source>
        <dbReference type="EMBL" id="MFC3680601.1"/>
    </source>
</evidence>
<proteinExistence type="predicted"/>
<dbReference type="Proteomes" id="UP001595722">
    <property type="component" value="Unassembled WGS sequence"/>
</dbReference>
<sequence length="231" mass="25964">MLKWIITFAVFLCTNVAPVQAASTEVKDLLFLEAHAYRLTADASILSLQEGGARYHRRLDNTVSSGNDVASRVEPRWPGVARQWQKSTTFVNNQRQVAASNSDVNFVNDLKEIQAQLYSKINAAKDSLSFEETSEDNLAALTAMVALEQMVEEYMLFNVNVFGGLAETETSMKKNARIFRNAVAKMTDTSARTQIMSKWSFIEKTLLNYNQQSATFIVMKTTDKIRELLSV</sequence>